<keyword evidence="1" id="KW-0812">Transmembrane</keyword>
<evidence type="ECO:0008006" key="3">
    <source>
        <dbReference type="Google" id="ProtNLM"/>
    </source>
</evidence>
<dbReference type="AlphaFoldDB" id="A0A6J4H755"/>
<dbReference type="RefSeq" id="WP_294563928.1">
    <property type="nucleotide sequence ID" value="NZ_CADCTE010000018.1"/>
</dbReference>
<feature type="transmembrane region" description="Helical" evidence="1">
    <location>
        <begin position="89"/>
        <end position="113"/>
    </location>
</feature>
<protein>
    <recommendedName>
        <fullName evidence="3">DUF4386 domain-containing protein</fullName>
    </recommendedName>
</protein>
<feature type="transmembrane region" description="Helical" evidence="1">
    <location>
        <begin position="168"/>
        <end position="186"/>
    </location>
</feature>
<gene>
    <name evidence="2" type="ORF">AVDCRST_MAG83-212</name>
</gene>
<feature type="transmembrane region" description="Helical" evidence="1">
    <location>
        <begin position="125"/>
        <end position="156"/>
    </location>
</feature>
<organism evidence="2">
    <name type="scientific">uncultured Arthrobacter sp</name>
    <dbReference type="NCBI Taxonomy" id="114050"/>
    <lineage>
        <taxon>Bacteria</taxon>
        <taxon>Bacillati</taxon>
        <taxon>Actinomycetota</taxon>
        <taxon>Actinomycetes</taxon>
        <taxon>Micrococcales</taxon>
        <taxon>Micrococcaceae</taxon>
        <taxon>Arthrobacter</taxon>
        <taxon>environmental samples</taxon>
    </lineage>
</organism>
<dbReference type="InterPro" id="IPR025495">
    <property type="entry name" value="DUF4386"/>
</dbReference>
<feature type="transmembrane region" description="Helical" evidence="1">
    <location>
        <begin position="52"/>
        <end position="77"/>
    </location>
</feature>
<proteinExistence type="predicted"/>
<keyword evidence="1" id="KW-1133">Transmembrane helix</keyword>
<evidence type="ECO:0000313" key="2">
    <source>
        <dbReference type="EMBL" id="CAA9215959.1"/>
    </source>
</evidence>
<dbReference type="Pfam" id="PF14329">
    <property type="entry name" value="DUF4386"/>
    <property type="match status" value="1"/>
</dbReference>
<reference evidence="2" key="1">
    <citation type="submission" date="2020-02" db="EMBL/GenBank/DDBJ databases">
        <authorList>
            <person name="Meier V. D."/>
        </authorList>
    </citation>
    <scope>NUCLEOTIDE SEQUENCE</scope>
    <source>
        <strain evidence="2">AVDCRST_MAG83</strain>
    </source>
</reference>
<accession>A0A6J4H755</accession>
<evidence type="ECO:0000256" key="1">
    <source>
        <dbReference type="SAM" id="Phobius"/>
    </source>
</evidence>
<feature type="transmembrane region" description="Helical" evidence="1">
    <location>
        <begin position="12"/>
        <end position="32"/>
    </location>
</feature>
<keyword evidence="1" id="KW-0472">Membrane</keyword>
<sequence length="234" mass="23807">MNETQTQSSRAARLVGALFLGGFLTYGVGSILTSTATAAPDYLSGVSSNPLFPVGAVLMLLNSAVVTGIGVLMFPALVRHSKAVAAGYLATRIFEAVLLAVGVVSLLSLTGIAQEATAGTLDAGYYGTLAALAVNGGFLSYQVAMAGLGLGSVFLCSLLLRKRLVPRFLAVWGLAGYAVFAVGAVLELLGFAGLGMVFTVPGGLFELFFGIWLLAGKSALTTAAAVPAEKVVVP</sequence>
<dbReference type="EMBL" id="CADCTE010000018">
    <property type="protein sequence ID" value="CAA9215959.1"/>
    <property type="molecule type" value="Genomic_DNA"/>
</dbReference>
<feature type="transmembrane region" description="Helical" evidence="1">
    <location>
        <begin position="192"/>
        <end position="215"/>
    </location>
</feature>
<name>A0A6J4H755_9MICC</name>